<dbReference type="EMBL" id="MN740937">
    <property type="protein sequence ID" value="QHU18762.1"/>
    <property type="molecule type" value="Genomic_DNA"/>
</dbReference>
<evidence type="ECO:0000256" key="1">
    <source>
        <dbReference type="ARBA" id="ARBA00004370"/>
    </source>
</evidence>
<dbReference type="InterPro" id="IPR004241">
    <property type="entry name" value="Atg8-like"/>
</dbReference>
<sequence length="111" mass="12836">MENIVFTKEDLERINRKYPGRIPVFVFRLKDASADVPDISKHKYLVPSELTIGSFMYMIRKQIKLTPEKAMYLFIGNTLPTSSLTMAEAYGMYKSEDGTLRMFYTSENTFG</sequence>
<keyword evidence="2" id="KW-0472">Membrane</keyword>
<reference evidence="4" key="1">
    <citation type="journal article" date="2020" name="Nature">
        <title>Giant virus diversity and host interactions through global metagenomics.</title>
        <authorList>
            <person name="Schulz F."/>
            <person name="Roux S."/>
            <person name="Paez-Espino D."/>
            <person name="Jungbluth S."/>
            <person name="Walsh D.A."/>
            <person name="Denef V.J."/>
            <person name="McMahon K.D."/>
            <person name="Konstantinidis K.T."/>
            <person name="Eloe-Fadrosh E.A."/>
            <person name="Kyrpides N.C."/>
            <person name="Woyke T."/>
        </authorList>
    </citation>
    <scope>NUCLEOTIDE SEQUENCE</scope>
    <source>
        <strain evidence="4">GVMAG-S-3300013006-158</strain>
    </source>
</reference>
<keyword evidence="3" id="KW-0449">Lipoprotein</keyword>
<evidence type="ECO:0000313" key="4">
    <source>
        <dbReference type="EMBL" id="QHU18762.1"/>
    </source>
</evidence>
<dbReference type="PANTHER" id="PTHR10969">
    <property type="entry name" value="MICROTUBULE-ASSOCIATED PROTEINS 1A/1B LIGHT CHAIN 3-RELATED"/>
    <property type="match status" value="1"/>
</dbReference>
<proteinExistence type="predicted"/>
<dbReference type="Pfam" id="PF02991">
    <property type="entry name" value="ATG8"/>
    <property type="match status" value="1"/>
</dbReference>
<dbReference type="AlphaFoldDB" id="A0A6C0KL57"/>
<accession>A0A6C0KL57</accession>
<name>A0A6C0KL57_9ZZZZ</name>
<organism evidence="4">
    <name type="scientific">viral metagenome</name>
    <dbReference type="NCBI Taxonomy" id="1070528"/>
    <lineage>
        <taxon>unclassified sequences</taxon>
        <taxon>metagenomes</taxon>
        <taxon>organismal metagenomes</taxon>
    </lineage>
</organism>
<dbReference type="SUPFAM" id="SSF54236">
    <property type="entry name" value="Ubiquitin-like"/>
    <property type="match status" value="1"/>
</dbReference>
<evidence type="ECO:0000256" key="3">
    <source>
        <dbReference type="ARBA" id="ARBA00023288"/>
    </source>
</evidence>
<protein>
    <recommendedName>
        <fullName evidence="5">Autophagy-related protein</fullName>
    </recommendedName>
</protein>
<dbReference type="InterPro" id="IPR029071">
    <property type="entry name" value="Ubiquitin-like_domsf"/>
</dbReference>
<comment type="subcellular location">
    <subcellularLocation>
        <location evidence="1">Membrane</location>
    </subcellularLocation>
</comment>
<dbReference type="Gene3D" id="3.10.20.90">
    <property type="entry name" value="Phosphatidylinositol 3-kinase Catalytic Subunit, Chain A, domain 1"/>
    <property type="match status" value="1"/>
</dbReference>
<evidence type="ECO:0008006" key="5">
    <source>
        <dbReference type="Google" id="ProtNLM"/>
    </source>
</evidence>
<evidence type="ECO:0000256" key="2">
    <source>
        <dbReference type="ARBA" id="ARBA00023136"/>
    </source>
</evidence>
<dbReference type="GO" id="GO:0016020">
    <property type="term" value="C:membrane"/>
    <property type="evidence" value="ECO:0007669"/>
    <property type="project" value="UniProtKB-SubCell"/>
</dbReference>